<proteinExistence type="predicted"/>
<comment type="caution">
    <text evidence="1">The sequence shown here is derived from an EMBL/GenBank/DDBJ whole genome shotgun (WGS) entry which is preliminary data.</text>
</comment>
<dbReference type="OrthoDB" id="17928at2759"/>
<keyword evidence="1" id="KW-0560">Oxidoreductase</keyword>
<dbReference type="GO" id="GO:0051213">
    <property type="term" value="F:dioxygenase activity"/>
    <property type="evidence" value="ECO:0007669"/>
    <property type="project" value="UniProtKB-KW"/>
</dbReference>
<dbReference type="OMA" id="ISVKFHH"/>
<gene>
    <name evidence="1" type="ORF">DLAC_07291</name>
</gene>
<reference evidence="1 2" key="1">
    <citation type="submission" date="2015-12" db="EMBL/GenBank/DDBJ databases">
        <title>Dictyostelia acquired genes for synthesis and detection of signals that induce cell-type specialization by lateral gene transfer from prokaryotes.</title>
        <authorList>
            <person name="Gloeckner G."/>
            <person name="Schaap P."/>
        </authorList>
    </citation>
    <scope>NUCLEOTIDE SEQUENCE [LARGE SCALE GENOMIC DNA]</scope>
    <source>
        <strain evidence="1 2">TK</strain>
    </source>
</reference>
<dbReference type="Gene3D" id="3.10.180.10">
    <property type="entry name" value="2,3-Dihydroxybiphenyl 1,2-Dioxygenase, domain 1"/>
    <property type="match status" value="1"/>
</dbReference>
<protein>
    <submittedName>
        <fullName evidence="1">Dihydroxybiphenyl dioxygenase domain-containing protein</fullName>
    </submittedName>
</protein>
<evidence type="ECO:0000313" key="2">
    <source>
        <dbReference type="Proteomes" id="UP000076078"/>
    </source>
</evidence>
<dbReference type="InterPro" id="IPR010393">
    <property type="entry name" value="DUF991_YecM-like"/>
</dbReference>
<organism evidence="1 2">
    <name type="scientific">Tieghemostelium lacteum</name>
    <name type="common">Slime mold</name>
    <name type="synonym">Dictyostelium lacteum</name>
    <dbReference type="NCBI Taxonomy" id="361077"/>
    <lineage>
        <taxon>Eukaryota</taxon>
        <taxon>Amoebozoa</taxon>
        <taxon>Evosea</taxon>
        <taxon>Eumycetozoa</taxon>
        <taxon>Dictyostelia</taxon>
        <taxon>Dictyosteliales</taxon>
        <taxon>Raperosteliaceae</taxon>
        <taxon>Tieghemostelium</taxon>
    </lineage>
</organism>
<dbReference type="SUPFAM" id="SSF54593">
    <property type="entry name" value="Glyoxalase/Bleomycin resistance protein/Dihydroxybiphenyl dioxygenase"/>
    <property type="match status" value="1"/>
</dbReference>
<keyword evidence="1" id="KW-0223">Dioxygenase</keyword>
<dbReference type="EMBL" id="LODT01000034">
    <property type="protein sequence ID" value="KYQ91530.1"/>
    <property type="molecule type" value="Genomic_DNA"/>
</dbReference>
<accession>A0A151ZC64</accession>
<dbReference type="InterPro" id="IPR029068">
    <property type="entry name" value="Glyas_Bleomycin-R_OHBP_Dase"/>
</dbReference>
<dbReference type="InParanoid" id="A0A151ZC64"/>
<dbReference type="AlphaFoldDB" id="A0A151ZC64"/>
<name>A0A151ZC64_TIELA</name>
<dbReference type="PANTHER" id="PTHR37519">
    <property type="match status" value="1"/>
</dbReference>
<dbReference type="Proteomes" id="UP000076078">
    <property type="component" value="Unassembled WGS sequence"/>
</dbReference>
<dbReference type="PANTHER" id="PTHR37519:SF1">
    <property type="entry name" value="DIHYDROXYBIPHENYL DIOXYGENASE DOMAIN-CONTAINING PROTEIN"/>
    <property type="match status" value="1"/>
</dbReference>
<sequence length="191" mass="22313">MSDLKLILGDYDQFFKIIFKHLENTGIKEIDQYEVDHLCYRVTSEAMYQQKKIELSKVGDLLTETMINGRPISVFKLNNPIQYQNRLIPAIELPCPKPISHHVQGLEHMEMVINCDFDSMRSKYSHIDWVLAGINKSFNADLEIEFTLSQQDKLDLQYPPSTYNEKRTISVKFHHLPLEKVVEIEKQQGTK</sequence>
<dbReference type="Pfam" id="PF06185">
    <property type="entry name" value="YecM"/>
    <property type="match status" value="1"/>
</dbReference>
<evidence type="ECO:0000313" key="1">
    <source>
        <dbReference type="EMBL" id="KYQ91530.1"/>
    </source>
</evidence>
<keyword evidence="2" id="KW-1185">Reference proteome</keyword>